<accession>A0A7K0D467</accession>
<organism evidence="1 2">
    <name type="scientific">Nocardia macrotermitis</name>
    <dbReference type="NCBI Taxonomy" id="2585198"/>
    <lineage>
        <taxon>Bacteria</taxon>
        <taxon>Bacillati</taxon>
        <taxon>Actinomycetota</taxon>
        <taxon>Actinomycetes</taxon>
        <taxon>Mycobacteriales</taxon>
        <taxon>Nocardiaceae</taxon>
        <taxon>Nocardia</taxon>
    </lineage>
</organism>
<reference evidence="1 2" key="1">
    <citation type="submission" date="2019-10" db="EMBL/GenBank/DDBJ databases">
        <title>Nocardia macrotermitis sp. nov. and Nocardia aurantia sp. nov., isolated from the gut of fungus growing-termite Macrotermes natalensis.</title>
        <authorList>
            <person name="Benndorf R."/>
            <person name="Schwitalla J."/>
            <person name="Martin K."/>
            <person name="De Beer W."/>
            <person name="Kaster A.-K."/>
            <person name="Vollmers J."/>
            <person name="Poulsen M."/>
            <person name="Beemelmanns C."/>
        </authorList>
    </citation>
    <scope>NUCLEOTIDE SEQUENCE [LARGE SCALE GENOMIC DNA]</scope>
    <source>
        <strain evidence="1 2">RB20</strain>
    </source>
</reference>
<protein>
    <submittedName>
        <fullName evidence="1">Uncharacterized protein</fullName>
    </submittedName>
</protein>
<evidence type="ECO:0000313" key="1">
    <source>
        <dbReference type="EMBL" id="MQY20543.1"/>
    </source>
</evidence>
<comment type="caution">
    <text evidence="1">The sequence shown here is derived from an EMBL/GenBank/DDBJ whole genome shotgun (WGS) entry which is preliminary data.</text>
</comment>
<keyword evidence="2" id="KW-1185">Reference proteome</keyword>
<name>A0A7K0D467_9NOCA</name>
<evidence type="ECO:0000313" key="2">
    <source>
        <dbReference type="Proteomes" id="UP000438448"/>
    </source>
</evidence>
<gene>
    <name evidence="1" type="ORF">NRB20_36480</name>
</gene>
<dbReference type="Proteomes" id="UP000438448">
    <property type="component" value="Unassembled WGS sequence"/>
</dbReference>
<sequence>MPLLDFVDSVATLRVIAPSVYLRRRLRHTVSMSERISTPFSFAEVKPYEVVDSLAELHGPEHGVLSLPVELAWGGRTEFDLDDDYDRTAAYKIVLEEGTNRQLRELVSGRLLAAIWSQMRPARPVRALWEQHFPELRAAA</sequence>
<dbReference type="AlphaFoldDB" id="A0A7K0D467"/>
<dbReference type="EMBL" id="WEGK01000007">
    <property type="protein sequence ID" value="MQY20543.1"/>
    <property type="molecule type" value="Genomic_DNA"/>
</dbReference>
<proteinExistence type="predicted"/>